<dbReference type="Pfam" id="PF08907">
    <property type="entry name" value="DUF1853"/>
    <property type="match status" value="1"/>
</dbReference>
<dbReference type="RefSeq" id="WP_354614941.1">
    <property type="nucleotide sequence ID" value="NZ_JBEXAE010000003.1"/>
</dbReference>
<comment type="caution">
    <text evidence="1">The sequence shown here is derived from an EMBL/GenBank/DDBJ whole genome shotgun (WGS) entry which is preliminary data.</text>
</comment>
<dbReference type="InterPro" id="IPR015003">
    <property type="entry name" value="DUF1853"/>
</dbReference>
<dbReference type="EMBL" id="JBEXAE010000003">
    <property type="protein sequence ID" value="MET6990545.1"/>
    <property type="molecule type" value="Genomic_DNA"/>
</dbReference>
<gene>
    <name evidence="1" type="ORF">ABXZ36_07780</name>
</gene>
<reference evidence="1 2" key="1">
    <citation type="submission" date="2024-07" db="EMBL/GenBank/DDBJ databases">
        <title>The genome sequence of type strain Sediminicola arcticus GDMCC 1.2805.</title>
        <authorList>
            <person name="Liu Y."/>
        </authorList>
    </citation>
    <scope>NUCLEOTIDE SEQUENCE [LARGE SCALE GENOMIC DNA]</scope>
    <source>
        <strain evidence="1 2">GDMCC 1.2805</strain>
    </source>
</reference>
<keyword evidence="2" id="KW-1185">Reference proteome</keyword>
<evidence type="ECO:0000313" key="2">
    <source>
        <dbReference type="Proteomes" id="UP001549799"/>
    </source>
</evidence>
<proteinExistence type="predicted"/>
<sequence>MNPENLSKFVTFFKTPPLWYGNYDGLEQFDFPEIDLQDLKIDSIPENIRLGHQMERVFLQLVEHSPRYRVLAYNIPIRKDKISLGEIDFILKDLEENKMLHVELTYKFYILDPTVANPIHQLIGPNKRDTFYDKKEKIKHQQIPLLHSQEGSTVLRDMNIDHESLDHKVCFKAQVFLPLGLQNPSFLPLNNSCFAGYWMSQETFSTFRRNFSLFYIPYKKQWPESPTSDLHWNSYQDFKIDLDSRLANKNSPMVWLKKFNGELLKVFVVWWL</sequence>
<dbReference type="Proteomes" id="UP001549799">
    <property type="component" value="Unassembled WGS sequence"/>
</dbReference>
<evidence type="ECO:0000313" key="1">
    <source>
        <dbReference type="EMBL" id="MET6990545.1"/>
    </source>
</evidence>
<name>A0ABV2SUY0_9FLAO</name>
<accession>A0ABV2SUY0</accession>
<protein>
    <submittedName>
        <fullName evidence="1">DUF1853 family protein</fullName>
    </submittedName>
</protein>
<organism evidence="1 2">
    <name type="scientific">Sediminicola arcticus</name>
    <dbReference type="NCBI Taxonomy" id="1574308"/>
    <lineage>
        <taxon>Bacteria</taxon>
        <taxon>Pseudomonadati</taxon>
        <taxon>Bacteroidota</taxon>
        <taxon>Flavobacteriia</taxon>
        <taxon>Flavobacteriales</taxon>
        <taxon>Flavobacteriaceae</taxon>
        <taxon>Sediminicola</taxon>
    </lineage>
</organism>